<keyword evidence="3" id="KW-1185">Reference proteome</keyword>
<sequence length="214" mass="20949">MKLKTLAAGAAATAAVIVSSPAFAAGPPYTVSVGGSSAAASHSVTAASTGAVMFSIRNNAGTIINSNCTSVSGTGTVTSGTGVNPVASISTTTWVGCAIPGGAKTITQNGTWNITGTGTNATTGNETIAGQVDGIDASVHTTANPNVCRYTVTGRASASFNEATQQLVIDETGYTGNLTISNVVGCLGRLQNGNAASFATTLNVTSPDGAINLS</sequence>
<gene>
    <name evidence="2" type="ORF">G3T38_03480</name>
</gene>
<dbReference type="AlphaFoldDB" id="A0A6P0HF28"/>
<reference evidence="2 3" key="1">
    <citation type="journal article" date="2014" name="Int. J. Syst. Evol. Microbiol.">
        <title>Nocardioides zeae sp. nov., isolated from the stem of Zea mays.</title>
        <authorList>
            <person name="Glaeser S.P."/>
            <person name="McInroy J.A."/>
            <person name="Busse H.J."/>
            <person name="Kampfer P."/>
        </authorList>
    </citation>
    <scope>NUCLEOTIDE SEQUENCE [LARGE SCALE GENOMIC DNA]</scope>
    <source>
        <strain evidence="2 3">JCM 30728</strain>
    </source>
</reference>
<accession>A0A6P0HF28</accession>
<dbReference type="RefSeq" id="WP_163770711.1">
    <property type="nucleotide sequence ID" value="NZ_JAAGXA010000002.1"/>
</dbReference>
<organism evidence="2 3">
    <name type="scientific">Nocardioides zeae</name>
    <dbReference type="NCBI Taxonomy" id="1457234"/>
    <lineage>
        <taxon>Bacteria</taxon>
        <taxon>Bacillati</taxon>
        <taxon>Actinomycetota</taxon>
        <taxon>Actinomycetes</taxon>
        <taxon>Propionibacteriales</taxon>
        <taxon>Nocardioidaceae</taxon>
        <taxon>Nocardioides</taxon>
    </lineage>
</organism>
<feature type="signal peptide" evidence="1">
    <location>
        <begin position="1"/>
        <end position="24"/>
    </location>
</feature>
<evidence type="ECO:0000313" key="2">
    <source>
        <dbReference type="EMBL" id="NEN77332.1"/>
    </source>
</evidence>
<feature type="chain" id="PRO_5027113972" evidence="1">
    <location>
        <begin position="25"/>
        <end position="214"/>
    </location>
</feature>
<dbReference type="EMBL" id="JAAGXA010000002">
    <property type="protein sequence ID" value="NEN77332.1"/>
    <property type="molecule type" value="Genomic_DNA"/>
</dbReference>
<dbReference type="Proteomes" id="UP000468687">
    <property type="component" value="Unassembled WGS sequence"/>
</dbReference>
<comment type="caution">
    <text evidence="2">The sequence shown here is derived from an EMBL/GenBank/DDBJ whole genome shotgun (WGS) entry which is preliminary data.</text>
</comment>
<evidence type="ECO:0000313" key="3">
    <source>
        <dbReference type="Proteomes" id="UP000468687"/>
    </source>
</evidence>
<evidence type="ECO:0000256" key="1">
    <source>
        <dbReference type="SAM" id="SignalP"/>
    </source>
</evidence>
<name>A0A6P0HF28_9ACTN</name>
<proteinExistence type="predicted"/>
<keyword evidence="1" id="KW-0732">Signal</keyword>
<protein>
    <submittedName>
        <fullName evidence="2">Uncharacterized protein</fullName>
    </submittedName>
</protein>